<proteinExistence type="predicted"/>
<dbReference type="Pfam" id="PF13525">
    <property type="entry name" value="YfiO"/>
    <property type="match status" value="1"/>
</dbReference>
<accession>A0A2U8BSU1</accession>
<keyword evidence="6" id="KW-1185">Reference proteome</keyword>
<dbReference type="AlphaFoldDB" id="A0A2U8BSU1"/>
<evidence type="ECO:0000313" key="6">
    <source>
        <dbReference type="Proteomes" id="UP000244519"/>
    </source>
</evidence>
<protein>
    <submittedName>
        <fullName evidence="5">Outer membrane protein assembly factor BamD</fullName>
    </submittedName>
</protein>
<dbReference type="NCBIfam" id="TIGR03302">
    <property type="entry name" value="OM_YfiO"/>
    <property type="match status" value="1"/>
</dbReference>
<dbReference type="InterPro" id="IPR039565">
    <property type="entry name" value="BamD-like"/>
</dbReference>
<evidence type="ECO:0000313" key="5">
    <source>
        <dbReference type="EMBL" id="AWD33424.1"/>
    </source>
</evidence>
<dbReference type="Gene3D" id="1.25.40.10">
    <property type="entry name" value="Tetratricopeptide repeat domain"/>
    <property type="match status" value="1"/>
</dbReference>
<gene>
    <name evidence="5" type="ORF">Fsol_00645</name>
</gene>
<dbReference type="EMBL" id="CP025989">
    <property type="protein sequence ID" value="AWD33424.1"/>
    <property type="molecule type" value="Genomic_DNA"/>
</dbReference>
<dbReference type="InterPro" id="IPR017689">
    <property type="entry name" value="BamD"/>
</dbReference>
<dbReference type="Proteomes" id="UP000244519">
    <property type="component" value="Chromosome"/>
</dbReference>
<keyword evidence="3" id="KW-0998">Cell outer membrane</keyword>
<feature type="domain" description="Outer membrane lipoprotein BamD-like" evidence="4">
    <location>
        <begin position="30"/>
        <end position="220"/>
    </location>
</feature>
<sequence>MKRFRRIISAIICSSLVCGCASNVRNYSKKDPARLYSTAMQKKDSHPNTALEDIAEIETYYPTSSEAEKALLLKIYILYQEGRFDESIEAKDDFQIRYPTSKYIAYSYYMSGINYYTQIVDIGREQYITYKAKEALEFVAQNFPDTDYGRDAARKARYCAHILAAKEMDIGRFYEKKGDYLAASNRYKKILEGQYDSALTQEATYRMAVSWYGMGMKHIANLYYLSAKKDYPDSIWTKRIHQVLFR</sequence>
<evidence type="ECO:0000256" key="1">
    <source>
        <dbReference type="ARBA" id="ARBA00022729"/>
    </source>
</evidence>
<dbReference type="RefSeq" id="WP_108673435.1">
    <property type="nucleotide sequence ID" value="NZ_CP025989.1"/>
</dbReference>
<reference evidence="5 6" key="1">
    <citation type="journal article" date="2018" name="Genome Biol. Evol.">
        <title>The Genome Sequence of "Candidatus Fokinia solitaria": Insights on Reductive Evolution in Rickettsiales.</title>
        <authorList>
            <person name="Floriano A.M."/>
            <person name="Castelli M."/>
            <person name="Krenek S."/>
            <person name="Berendonk T.U."/>
            <person name="Bazzocchi C."/>
            <person name="Petroni G."/>
            <person name="Sassera D."/>
        </authorList>
    </citation>
    <scope>NUCLEOTIDE SEQUENCE [LARGE SCALE GENOMIC DNA]</scope>
    <source>
        <strain evidence="5">Rio ETE_ALG 3VII</strain>
    </source>
</reference>
<dbReference type="InterPro" id="IPR011990">
    <property type="entry name" value="TPR-like_helical_dom_sf"/>
</dbReference>
<organism evidence="5 6">
    <name type="scientific">Candidatus Fokinia solitaria</name>
    <dbReference type="NCBI Taxonomy" id="1802984"/>
    <lineage>
        <taxon>Bacteria</taxon>
        <taxon>Pseudomonadati</taxon>
        <taxon>Pseudomonadota</taxon>
        <taxon>Alphaproteobacteria</taxon>
        <taxon>Rickettsiales</taxon>
        <taxon>Candidatus Midichloriaceae</taxon>
        <taxon>Candidatus Fokinia</taxon>
    </lineage>
</organism>
<dbReference type="KEGG" id="fso:Fsol_00645"/>
<evidence type="ECO:0000256" key="3">
    <source>
        <dbReference type="ARBA" id="ARBA00023237"/>
    </source>
</evidence>
<evidence type="ECO:0000256" key="2">
    <source>
        <dbReference type="ARBA" id="ARBA00023136"/>
    </source>
</evidence>
<dbReference type="OrthoDB" id="9804044at2"/>
<evidence type="ECO:0000259" key="4">
    <source>
        <dbReference type="Pfam" id="PF13525"/>
    </source>
</evidence>
<keyword evidence="2" id="KW-0472">Membrane</keyword>
<name>A0A2U8BSU1_9RICK</name>
<keyword evidence="1" id="KW-0732">Signal</keyword>
<dbReference type="PROSITE" id="PS51257">
    <property type="entry name" value="PROKAR_LIPOPROTEIN"/>
    <property type="match status" value="1"/>
</dbReference>